<evidence type="ECO:0000256" key="1">
    <source>
        <dbReference type="SAM" id="Phobius"/>
    </source>
</evidence>
<dbReference type="STRING" id="34475.A0A4Y9Z1T9"/>
<dbReference type="PANTHER" id="PTHR40465:SF1">
    <property type="entry name" value="DUF6534 DOMAIN-CONTAINING PROTEIN"/>
    <property type="match status" value="1"/>
</dbReference>
<dbReference type="Proteomes" id="UP000298390">
    <property type="component" value="Unassembled WGS sequence"/>
</dbReference>
<proteinExistence type="predicted"/>
<dbReference type="EMBL" id="SEKV01000028">
    <property type="protein sequence ID" value="TFY68564.1"/>
    <property type="molecule type" value="Genomic_DNA"/>
</dbReference>
<name>A0A4Y9Z1T9_9APHY</name>
<feature type="transmembrane region" description="Helical" evidence="1">
    <location>
        <begin position="12"/>
        <end position="36"/>
    </location>
</feature>
<feature type="transmembrane region" description="Helical" evidence="1">
    <location>
        <begin position="102"/>
        <end position="120"/>
    </location>
</feature>
<evidence type="ECO:0000313" key="3">
    <source>
        <dbReference type="Proteomes" id="UP000298390"/>
    </source>
</evidence>
<feature type="transmembrane region" description="Helical" evidence="1">
    <location>
        <begin position="141"/>
        <end position="168"/>
    </location>
</feature>
<comment type="caution">
    <text evidence="2">The sequence shown here is derived from an EMBL/GenBank/DDBJ whole genome shotgun (WGS) entry which is preliminary data.</text>
</comment>
<evidence type="ECO:0000313" key="2">
    <source>
        <dbReference type="EMBL" id="TFY68564.1"/>
    </source>
</evidence>
<dbReference type="PANTHER" id="PTHR40465">
    <property type="entry name" value="CHROMOSOME 1, WHOLE GENOME SHOTGUN SEQUENCE"/>
    <property type="match status" value="1"/>
</dbReference>
<dbReference type="AlphaFoldDB" id="A0A4Y9Z1T9"/>
<reference evidence="2 3" key="1">
    <citation type="submission" date="2019-01" db="EMBL/GenBank/DDBJ databases">
        <title>Genome sequencing of the rare red list fungi Fomitopsis rosea.</title>
        <authorList>
            <person name="Buettner E."/>
            <person name="Kellner H."/>
        </authorList>
    </citation>
    <scope>NUCLEOTIDE SEQUENCE [LARGE SCALE GENOMIC DNA]</scope>
    <source>
        <strain evidence="2 3">DSM 105464</strain>
    </source>
</reference>
<organism evidence="2 3">
    <name type="scientific">Rhodofomes roseus</name>
    <dbReference type="NCBI Taxonomy" id="34475"/>
    <lineage>
        <taxon>Eukaryota</taxon>
        <taxon>Fungi</taxon>
        <taxon>Dikarya</taxon>
        <taxon>Basidiomycota</taxon>
        <taxon>Agaricomycotina</taxon>
        <taxon>Agaricomycetes</taxon>
        <taxon>Polyporales</taxon>
        <taxon>Rhodofomes</taxon>
    </lineage>
</organism>
<keyword evidence="1" id="KW-0812">Transmembrane</keyword>
<feature type="transmembrane region" description="Helical" evidence="1">
    <location>
        <begin position="48"/>
        <end position="69"/>
    </location>
</feature>
<gene>
    <name evidence="2" type="ORF">EVJ58_g938</name>
</gene>
<keyword evidence="1" id="KW-1133">Transmembrane helix</keyword>
<accession>A0A4Y9Z1T9</accession>
<keyword evidence="1" id="KW-0472">Membrane</keyword>
<protein>
    <submittedName>
        <fullName evidence="2">Uncharacterized protein</fullName>
    </submittedName>
</protein>
<sequence length="241" mass="26009">MPSTHSLDGSLGVALLGDLAAAILFGVTSVQATVYFKHSKNDHPKLKYTIILLCILDTVQLALITISVYTSAVTSVGDPNPALSLGNCLFCHRLWNFSQKNWVLVIFIAAGTTIALAGSIEFSIQCFSLLGDVFHISSVSWLLYASLGAGIGADATIAITLCLLLRHLSAGSDPCHKRMARTIMVYGVNSGMLTCLCEISCLVTVSDSFLPVEQHLTVLSMQRYRTTSYSLPSSLFYQSCF</sequence>